<keyword evidence="2" id="KW-1185">Reference proteome</keyword>
<evidence type="ECO:0000313" key="1">
    <source>
        <dbReference type="EMBL" id="KAJ2888443.1"/>
    </source>
</evidence>
<sequence>LTSSDGQLNMAACAGMLLFTQFWYWFPLAHFLALTFKPTALIAVNKDLKLPKLDATCLSRKALFAYPAAIVPPTVVAPTKIATAVLSTTAKARRGVGGAKKGEDSVMEVEPPVAPAPAVEEGGMDVDESSDGKGGGASKKGRKGGAEAPFAVGNMTRLLPYQERFVKWSAGSRYVAVKQGTISGILLVKDTTPEKAEELVVSALADDPEDDDDDDEDDDEEEDADDEEMVVTGNSEGGAPAAAASSAAPDAFEYPFNND</sequence>
<protein>
    <submittedName>
        <fullName evidence="1">Proteasome regulatory particle base subunit</fullName>
    </submittedName>
</protein>
<evidence type="ECO:0000313" key="2">
    <source>
        <dbReference type="Proteomes" id="UP001139981"/>
    </source>
</evidence>
<dbReference type="EMBL" id="JANBVB010002033">
    <property type="protein sequence ID" value="KAJ2888443.1"/>
    <property type="molecule type" value="Genomic_DNA"/>
</dbReference>
<gene>
    <name evidence="1" type="primary">RPN2_1</name>
    <name evidence="1" type="ORF">IWW38_004938</name>
</gene>
<proteinExistence type="predicted"/>
<organism evidence="1 2">
    <name type="scientific">Coemansia aciculifera</name>
    <dbReference type="NCBI Taxonomy" id="417176"/>
    <lineage>
        <taxon>Eukaryota</taxon>
        <taxon>Fungi</taxon>
        <taxon>Fungi incertae sedis</taxon>
        <taxon>Zoopagomycota</taxon>
        <taxon>Kickxellomycotina</taxon>
        <taxon>Kickxellomycetes</taxon>
        <taxon>Kickxellales</taxon>
        <taxon>Kickxellaceae</taxon>
        <taxon>Coemansia</taxon>
    </lineage>
</organism>
<name>A0ACC1LX76_9FUNG</name>
<dbReference type="Proteomes" id="UP001139981">
    <property type="component" value="Unassembled WGS sequence"/>
</dbReference>
<accession>A0ACC1LX76</accession>
<reference evidence="1" key="1">
    <citation type="submission" date="2022-07" db="EMBL/GenBank/DDBJ databases">
        <title>Phylogenomic reconstructions and comparative analyses of Kickxellomycotina fungi.</title>
        <authorList>
            <person name="Reynolds N.K."/>
            <person name="Stajich J.E."/>
            <person name="Barry K."/>
            <person name="Grigoriev I.V."/>
            <person name="Crous P."/>
            <person name="Smith M.E."/>
        </authorList>
    </citation>
    <scope>NUCLEOTIDE SEQUENCE</scope>
    <source>
        <strain evidence="1">CBS 190363</strain>
    </source>
</reference>
<keyword evidence="1" id="KW-0647">Proteasome</keyword>
<feature type="non-terminal residue" evidence="1">
    <location>
        <position position="1"/>
    </location>
</feature>
<comment type="caution">
    <text evidence="1">The sequence shown here is derived from an EMBL/GenBank/DDBJ whole genome shotgun (WGS) entry which is preliminary data.</text>
</comment>